<dbReference type="RefSeq" id="WP_209998253.1">
    <property type="nucleotide sequence ID" value="NZ_BAAAJY010000010.1"/>
</dbReference>
<dbReference type="InterPro" id="IPR006135">
    <property type="entry name" value="T3SS_substrate_exporter"/>
</dbReference>
<keyword evidence="2" id="KW-0812">Transmembrane</keyword>
<keyword evidence="3" id="KW-0966">Cell projection</keyword>
<gene>
    <name evidence="3" type="ORF">JOF47_002349</name>
</gene>
<evidence type="ECO:0000256" key="2">
    <source>
        <dbReference type="SAM" id="Phobius"/>
    </source>
</evidence>
<dbReference type="PANTHER" id="PTHR30531">
    <property type="entry name" value="FLAGELLAR BIOSYNTHETIC PROTEIN FLHB"/>
    <property type="match status" value="1"/>
</dbReference>
<dbReference type="PRINTS" id="PR00950">
    <property type="entry name" value="TYPE3IMSPROT"/>
</dbReference>
<reference evidence="3 4" key="1">
    <citation type="submission" date="2021-03" db="EMBL/GenBank/DDBJ databases">
        <title>Sequencing the genomes of 1000 actinobacteria strains.</title>
        <authorList>
            <person name="Klenk H.-P."/>
        </authorList>
    </citation>
    <scope>NUCLEOTIDE SEQUENCE [LARGE SCALE GENOMIC DNA]</scope>
    <source>
        <strain evidence="3 4">DSM 15797</strain>
    </source>
</reference>
<name>A0ABS4XEL6_9MICC</name>
<dbReference type="PANTHER" id="PTHR30531:SF12">
    <property type="entry name" value="FLAGELLAR BIOSYNTHETIC PROTEIN FLHB"/>
    <property type="match status" value="1"/>
</dbReference>
<keyword evidence="3" id="KW-0282">Flagellum</keyword>
<keyword evidence="3" id="KW-0969">Cilium</keyword>
<proteinExistence type="predicted"/>
<accession>A0ABS4XEL6</accession>
<sequence length="408" mass="43132">MSQDSGERSEKATPERMKEVRSKGKMTRSQDLTAWLGIAAAALMIPGLMTLAEEAGRGQFVAIQAVIANPRDQSALEVLGLGFSSLPSTLAPMFIAVLVVILATAALQGGIRFKKFKIDPSNLNLLNGFTRVFGLQALWQGIKALLKVVVIGLVLWSVVSSLMPLLLQSGSLPITSLLGAGGSGGASLIRASVIAGLVLAALDVFVVMRRNRKHTRMTRKEVTDENKRSDGDPLIKSQRRSRQMAMSRNRMMAGIADADVVIVNPVHVAVALKYEPGKSAPKLVAKGAGNIASRIREEAGTHKVPMVKDVPLARNLHAVCEIGDEIPPDTYNEVARVLAFVMTLKARGTAAGVHTVPGPRPAASAPAGPGGPNARPGPRRGRRAAAAPPDPSSLSPAEPPPRPKEQTT</sequence>
<feature type="compositionally biased region" description="Basic and acidic residues" evidence="1">
    <location>
        <begin position="1"/>
        <end position="22"/>
    </location>
</feature>
<feature type="compositionally biased region" description="Low complexity" evidence="1">
    <location>
        <begin position="361"/>
        <end position="376"/>
    </location>
</feature>
<feature type="transmembrane region" description="Helical" evidence="2">
    <location>
        <begin position="32"/>
        <end position="52"/>
    </location>
</feature>
<dbReference type="Pfam" id="PF01312">
    <property type="entry name" value="Bac_export_2"/>
    <property type="match status" value="1"/>
</dbReference>
<feature type="region of interest" description="Disordered" evidence="1">
    <location>
        <begin position="1"/>
        <end position="26"/>
    </location>
</feature>
<dbReference type="Proteomes" id="UP001296993">
    <property type="component" value="Unassembled WGS sequence"/>
</dbReference>
<keyword evidence="2" id="KW-0472">Membrane</keyword>
<dbReference type="Gene3D" id="6.10.250.2080">
    <property type="match status" value="1"/>
</dbReference>
<evidence type="ECO:0000313" key="3">
    <source>
        <dbReference type="EMBL" id="MBP2386838.1"/>
    </source>
</evidence>
<feature type="transmembrane region" description="Helical" evidence="2">
    <location>
        <begin position="187"/>
        <end position="208"/>
    </location>
</feature>
<protein>
    <submittedName>
        <fullName evidence="3">Flagellar biosynthetic protein FlhB</fullName>
    </submittedName>
</protein>
<feature type="compositionally biased region" description="Low complexity" evidence="1">
    <location>
        <begin position="384"/>
        <end position="396"/>
    </location>
</feature>
<feature type="transmembrane region" description="Helical" evidence="2">
    <location>
        <begin position="89"/>
        <end position="107"/>
    </location>
</feature>
<feature type="transmembrane region" description="Helical" evidence="2">
    <location>
        <begin position="144"/>
        <end position="167"/>
    </location>
</feature>
<organism evidence="3 4">
    <name type="scientific">Paeniglutamicibacter kerguelensis</name>
    <dbReference type="NCBI Taxonomy" id="254788"/>
    <lineage>
        <taxon>Bacteria</taxon>
        <taxon>Bacillati</taxon>
        <taxon>Actinomycetota</taxon>
        <taxon>Actinomycetes</taxon>
        <taxon>Micrococcales</taxon>
        <taxon>Micrococcaceae</taxon>
        <taxon>Paeniglutamicibacter</taxon>
    </lineage>
</organism>
<evidence type="ECO:0000256" key="1">
    <source>
        <dbReference type="SAM" id="MobiDB-lite"/>
    </source>
</evidence>
<evidence type="ECO:0000313" key="4">
    <source>
        <dbReference type="Proteomes" id="UP001296993"/>
    </source>
</evidence>
<feature type="region of interest" description="Disordered" evidence="1">
    <location>
        <begin position="215"/>
        <end position="234"/>
    </location>
</feature>
<feature type="compositionally biased region" description="Basic and acidic residues" evidence="1">
    <location>
        <begin position="218"/>
        <end position="233"/>
    </location>
</feature>
<keyword evidence="4" id="KW-1185">Reference proteome</keyword>
<dbReference type="EMBL" id="JAGIOF010000001">
    <property type="protein sequence ID" value="MBP2386838.1"/>
    <property type="molecule type" value="Genomic_DNA"/>
</dbReference>
<feature type="region of interest" description="Disordered" evidence="1">
    <location>
        <begin position="350"/>
        <end position="408"/>
    </location>
</feature>
<dbReference type="InterPro" id="IPR029025">
    <property type="entry name" value="T3SS_substrate_exporter_C"/>
</dbReference>
<dbReference type="Gene3D" id="3.40.1690.10">
    <property type="entry name" value="secretion proteins EscU"/>
    <property type="match status" value="1"/>
</dbReference>
<keyword evidence="2" id="KW-1133">Transmembrane helix</keyword>
<dbReference type="SUPFAM" id="SSF160544">
    <property type="entry name" value="EscU C-terminal domain-like"/>
    <property type="match status" value="1"/>
</dbReference>
<comment type="caution">
    <text evidence="3">The sequence shown here is derived from an EMBL/GenBank/DDBJ whole genome shotgun (WGS) entry which is preliminary data.</text>
</comment>